<sequence length="193" mass="19640">MSDNKSKLASYGGATASSTAISAYQGIYGMPMVTSAATAIGGAIVCGAGESAVKNFKCKDGDIGTNFHQNGFNVAKDGSLVSIAGKAYVGKSGLNVGAKVAGLELTDDTDIQISALKTGANLEVLGPRNLIDAGVEGKVIRFESGDGLFGIGLNVDTGVQIAKDKVKVEVLGFGFSVGEHGVGFKLPLFDINF</sequence>
<evidence type="ECO:0000313" key="1">
    <source>
        <dbReference type="EMBL" id="CAI5447274.1"/>
    </source>
</evidence>
<accession>A0A9P1IKJ3</accession>
<name>A0A9P1IKJ3_9PELO</name>
<dbReference type="Proteomes" id="UP001152747">
    <property type="component" value="Unassembled WGS sequence"/>
</dbReference>
<reference evidence="1" key="1">
    <citation type="submission" date="2022-11" db="EMBL/GenBank/DDBJ databases">
        <authorList>
            <person name="Kikuchi T."/>
        </authorList>
    </citation>
    <scope>NUCLEOTIDE SEQUENCE</scope>
    <source>
        <strain evidence="1">PS1010</strain>
    </source>
</reference>
<dbReference type="OrthoDB" id="5852160at2759"/>
<gene>
    <name evidence="1" type="ORF">CAMP_LOCUS9911</name>
</gene>
<proteinExistence type="predicted"/>
<keyword evidence="2" id="KW-1185">Reference proteome</keyword>
<dbReference type="EMBL" id="CANHGI010000004">
    <property type="protein sequence ID" value="CAI5447274.1"/>
    <property type="molecule type" value="Genomic_DNA"/>
</dbReference>
<dbReference type="AlphaFoldDB" id="A0A9P1IKJ3"/>
<organism evidence="1 2">
    <name type="scientific">Caenorhabditis angaria</name>
    <dbReference type="NCBI Taxonomy" id="860376"/>
    <lineage>
        <taxon>Eukaryota</taxon>
        <taxon>Metazoa</taxon>
        <taxon>Ecdysozoa</taxon>
        <taxon>Nematoda</taxon>
        <taxon>Chromadorea</taxon>
        <taxon>Rhabditida</taxon>
        <taxon>Rhabditina</taxon>
        <taxon>Rhabditomorpha</taxon>
        <taxon>Rhabditoidea</taxon>
        <taxon>Rhabditidae</taxon>
        <taxon>Peloderinae</taxon>
        <taxon>Caenorhabditis</taxon>
    </lineage>
</organism>
<evidence type="ECO:0000313" key="2">
    <source>
        <dbReference type="Proteomes" id="UP001152747"/>
    </source>
</evidence>
<comment type="caution">
    <text evidence="1">The sequence shown here is derived from an EMBL/GenBank/DDBJ whole genome shotgun (WGS) entry which is preliminary data.</text>
</comment>
<protein>
    <submittedName>
        <fullName evidence="1">Uncharacterized protein</fullName>
    </submittedName>
</protein>